<dbReference type="EMBL" id="JAUEPR010000017">
    <property type="protein sequence ID" value="KAK0477347.1"/>
    <property type="molecule type" value="Genomic_DNA"/>
</dbReference>
<reference evidence="2" key="1">
    <citation type="submission" date="2023-06" db="EMBL/GenBank/DDBJ databases">
        <authorList>
            <consortium name="Lawrence Berkeley National Laboratory"/>
            <person name="Ahrendt S."/>
            <person name="Sahu N."/>
            <person name="Indic B."/>
            <person name="Wong-Bajracharya J."/>
            <person name="Merenyi Z."/>
            <person name="Ke H.-M."/>
            <person name="Monk M."/>
            <person name="Kocsube S."/>
            <person name="Drula E."/>
            <person name="Lipzen A."/>
            <person name="Balint B."/>
            <person name="Henrissat B."/>
            <person name="Andreopoulos B."/>
            <person name="Martin F.M."/>
            <person name="Harder C.B."/>
            <person name="Rigling D."/>
            <person name="Ford K.L."/>
            <person name="Foster G.D."/>
            <person name="Pangilinan J."/>
            <person name="Papanicolaou A."/>
            <person name="Barry K."/>
            <person name="LaButti K."/>
            <person name="Viragh M."/>
            <person name="Koriabine M."/>
            <person name="Yan M."/>
            <person name="Riley R."/>
            <person name="Champramary S."/>
            <person name="Plett K.L."/>
            <person name="Tsai I.J."/>
            <person name="Slot J."/>
            <person name="Sipos G."/>
            <person name="Plett J."/>
            <person name="Nagy L.G."/>
            <person name="Grigoriev I.V."/>
        </authorList>
    </citation>
    <scope>NUCLEOTIDE SEQUENCE</scope>
    <source>
        <strain evidence="2">ICMP 16352</strain>
    </source>
</reference>
<name>A0AA39P4B8_9AGAR</name>
<protein>
    <recommendedName>
        <fullName evidence="4">F-box domain-containing protein</fullName>
    </recommendedName>
</protein>
<gene>
    <name evidence="2" type="ORF">IW261DRAFT_1634375</name>
</gene>
<sequence length="457" mass="51738">MARLTLQDFLQLGEEQQYSCQYLYDHILHSPSICHALDIPANATCSTTDDSVQELDISDDSSLILGYDRYFMPLLELLKDVQIPINAMELTGLDWFNVANRASFRSALSSFPHISTLNLTSIKCSKYDIKALVSSMPTLTRLVFEDNQVNEYDVEVIHVPRGMSDLSVGELQSNLQGPELSRFSVTFSEGEFTILDLFAGCDSPASLRALDRLEIRGGNAGVVCDDAMVHRIRAFLSLLEFPLDDFSCGHFQIESSCLLNLGNVKSVSITIRLSNDPAETNAAVAWWTSNINVIPTVNRLIAVLIELEIDMDSLSSGSTPEWNQDIWAAFDQVLCRRDISLHRLVFRVRPLWELPSEGYNYGPIMYWLCVHCLPKTRALYRSVFKLLDDLDKKVTMPWMLIRKQYTHHNRTYHAYCVRNVEDSESEKLDAFPDDDKQSSDSSSTTPPPIQPHETVFC</sequence>
<dbReference type="InterPro" id="IPR032675">
    <property type="entry name" value="LRR_dom_sf"/>
</dbReference>
<organism evidence="2 3">
    <name type="scientific">Armillaria novae-zelandiae</name>
    <dbReference type="NCBI Taxonomy" id="153914"/>
    <lineage>
        <taxon>Eukaryota</taxon>
        <taxon>Fungi</taxon>
        <taxon>Dikarya</taxon>
        <taxon>Basidiomycota</taxon>
        <taxon>Agaricomycotina</taxon>
        <taxon>Agaricomycetes</taxon>
        <taxon>Agaricomycetidae</taxon>
        <taxon>Agaricales</taxon>
        <taxon>Marasmiineae</taxon>
        <taxon>Physalacriaceae</taxon>
        <taxon>Armillaria</taxon>
    </lineage>
</organism>
<feature type="compositionally biased region" description="Basic and acidic residues" evidence="1">
    <location>
        <begin position="427"/>
        <end position="438"/>
    </location>
</feature>
<dbReference type="Proteomes" id="UP001175227">
    <property type="component" value="Unassembled WGS sequence"/>
</dbReference>
<keyword evidence="3" id="KW-1185">Reference proteome</keyword>
<evidence type="ECO:0000313" key="2">
    <source>
        <dbReference type="EMBL" id="KAK0477347.1"/>
    </source>
</evidence>
<evidence type="ECO:0000313" key="3">
    <source>
        <dbReference type="Proteomes" id="UP001175227"/>
    </source>
</evidence>
<feature type="region of interest" description="Disordered" evidence="1">
    <location>
        <begin position="427"/>
        <end position="457"/>
    </location>
</feature>
<evidence type="ECO:0008006" key="4">
    <source>
        <dbReference type="Google" id="ProtNLM"/>
    </source>
</evidence>
<dbReference type="Gene3D" id="3.80.10.10">
    <property type="entry name" value="Ribonuclease Inhibitor"/>
    <property type="match status" value="1"/>
</dbReference>
<comment type="caution">
    <text evidence="2">The sequence shown here is derived from an EMBL/GenBank/DDBJ whole genome shotgun (WGS) entry which is preliminary data.</text>
</comment>
<proteinExistence type="predicted"/>
<dbReference type="SUPFAM" id="SSF52047">
    <property type="entry name" value="RNI-like"/>
    <property type="match status" value="1"/>
</dbReference>
<evidence type="ECO:0000256" key="1">
    <source>
        <dbReference type="SAM" id="MobiDB-lite"/>
    </source>
</evidence>
<accession>A0AA39P4B8</accession>
<dbReference type="AlphaFoldDB" id="A0AA39P4B8"/>